<name>A0AAV1GV76_XYRNO</name>
<keyword evidence="2" id="KW-1185">Reference proteome</keyword>
<protein>
    <submittedName>
        <fullName evidence="1">Uncharacterized protein</fullName>
    </submittedName>
</protein>
<proteinExistence type="predicted"/>
<organism evidence="1 2">
    <name type="scientific">Xyrichtys novacula</name>
    <name type="common">Pearly razorfish</name>
    <name type="synonym">Hemipteronotus novacula</name>
    <dbReference type="NCBI Taxonomy" id="13765"/>
    <lineage>
        <taxon>Eukaryota</taxon>
        <taxon>Metazoa</taxon>
        <taxon>Chordata</taxon>
        <taxon>Craniata</taxon>
        <taxon>Vertebrata</taxon>
        <taxon>Euteleostomi</taxon>
        <taxon>Actinopterygii</taxon>
        <taxon>Neopterygii</taxon>
        <taxon>Teleostei</taxon>
        <taxon>Neoteleostei</taxon>
        <taxon>Acanthomorphata</taxon>
        <taxon>Eupercaria</taxon>
        <taxon>Labriformes</taxon>
        <taxon>Labridae</taxon>
        <taxon>Xyrichtys</taxon>
    </lineage>
</organism>
<dbReference type="AlphaFoldDB" id="A0AAV1GV76"/>
<evidence type="ECO:0000313" key="1">
    <source>
        <dbReference type="EMBL" id="CAJ1077448.1"/>
    </source>
</evidence>
<gene>
    <name evidence="1" type="ORF">XNOV1_A019884</name>
</gene>
<accession>A0AAV1GV76</accession>
<evidence type="ECO:0000313" key="2">
    <source>
        <dbReference type="Proteomes" id="UP001178508"/>
    </source>
</evidence>
<dbReference type="Proteomes" id="UP001178508">
    <property type="component" value="Chromosome 17"/>
</dbReference>
<sequence>MFEVLKTPPVALPLFQSTRLHLHHTASGLYKGYIKLLLLYYQGREQGTNRGEPVPLKDAIQAFVAISNQHAGKAPGGAESTALLCPVYAPSQSSGVYKHADTHASKKWHYNNKVKEQTERR</sequence>
<dbReference type="EMBL" id="OY660880">
    <property type="protein sequence ID" value="CAJ1077448.1"/>
    <property type="molecule type" value="Genomic_DNA"/>
</dbReference>
<reference evidence="1" key="1">
    <citation type="submission" date="2023-08" db="EMBL/GenBank/DDBJ databases">
        <authorList>
            <person name="Alioto T."/>
            <person name="Alioto T."/>
            <person name="Gomez Garrido J."/>
        </authorList>
    </citation>
    <scope>NUCLEOTIDE SEQUENCE</scope>
</reference>